<evidence type="ECO:0000313" key="1">
    <source>
        <dbReference type="EMBL" id="GAK53982.1"/>
    </source>
</evidence>
<reference evidence="1" key="1">
    <citation type="journal article" date="2015" name="PeerJ">
        <title>First genomic representation of candidate bacterial phylum KSB3 points to enhanced environmental sensing as a trigger of wastewater bulking.</title>
        <authorList>
            <person name="Sekiguchi Y."/>
            <person name="Ohashi A."/>
            <person name="Parks D.H."/>
            <person name="Yamauchi T."/>
            <person name="Tyson G.W."/>
            <person name="Hugenholtz P."/>
        </authorList>
    </citation>
    <scope>NUCLEOTIDE SEQUENCE [LARGE SCALE GENOMIC DNA]</scope>
</reference>
<evidence type="ECO:0000313" key="2">
    <source>
        <dbReference type="Proteomes" id="UP000030700"/>
    </source>
</evidence>
<name>A0A081BRF1_9BACT</name>
<protein>
    <submittedName>
        <fullName evidence="1">Uncharacterized protein</fullName>
    </submittedName>
</protein>
<dbReference type="AlphaFoldDB" id="A0A081BRF1"/>
<dbReference type="EMBL" id="DF820460">
    <property type="protein sequence ID" value="GAK53982.1"/>
    <property type="molecule type" value="Genomic_DNA"/>
</dbReference>
<organism evidence="1">
    <name type="scientific">Candidatus Moduliflexus flocculans</name>
    <dbReference type="NCBI Taxonomy" id="1499966"/>
    <lineage>
        <taxon>Bacteria</taxon>
        <taxon>Candidatus Moduliflexota</taxon>
        <taxon>Candidatus Moduliflexia</taxon>
        <taxon>Candidatus Moduliflexales</taxon>
        <taxon>Candidatus Moduliflexaceae</taxon>
    </lineage>
</organism>
<proteinExistence type="predicted"/>
<keyword evidence="2" id="KW-1185">Reference proteome</keyword>
<gene>
    <name evidence="1" type="ORF">U14_05259</name>
</gene>
<dbReference type="Proteomes" id="UP000030700">
    <property type="component" value="Unassembled WGS sequence"/>
</dbReference>
<sequence>MLTVAPITMMIHAEEQAKHQEQNIRAWAEDAQQMIPSERPTSRWLAVIKSFAANQMQNALWRQQPTLTACCVEGHSCAHI</sequence>
<accession>A0A081BRF1</accession>
<dbReference type="HOGENOM" id="CLU_2647137_0_0_0"/>